<evidence type="ECO:0000256" key="2">
    <source>
        <dbReference type="ARBA" id="ARBA00022692"/>
    </source>
</evidence>
<gene>
    <name evidence="7" type="ORF">EDD75_1506</name>
</gene>
<dbReference type="RefSeq" id="WP_123930223.1">
    <property type="nucleotide sequence ID" value="NZ_RKRE01000002.1"/>
</dbReference>
<feature type="transmembrane region" description="Helical" evidence="5">
    <location>
        <begin position="318"/>
        <end position="344"/>
    </location>
</feature>
<evidence type="ECO:0000256" key="5">
    <source>
        <dbReference type="SAM" id="Phobius"/>
    </source>
</evidence>
<keyword evidence="7" id="KW-0436">Ligase</keyword>
<feature type="transmembrane region" description="Helical" evidence="5">
    <location>
        <begin position="408"/>
        <end position="427"/>
    </location>
</feature>
<dbReference type="InterPro" id="IPR051533">
    <property type="entry name" value="WaaL-like"/>
</dbReference>
<feature type="transmembrane region" description="Helical" evidence="5">
    <location>
        <begin position="147"/>
        <end position="164"/>
    </location>
</feature>
<protein>
    <submittedName>
        <fullName evidence="7">O-antigen ligase</fullName>
    </submittedName>
</protein>
<keyword evidence="4 5" id="KW-0472">Membrane</keyword>
<evidence type="ECO:0000259" key="6">
    <source>
        <dbReference type="Pfam" id="PF04932"/>
    </source>
</evidence>
<comment type="caution">
    <text evidence="7">The sequence shown here is derived from an EMBL/GenBank/DDBJ whole genome shotgun (WGS) entry which is preliminary data.</text>
</comment>
<feature type="domain" description="O-antigen ligase-related" evidence="6">
    <location>
        <begin position="283"/>
        <end position="415"/>
    </location>
</feature>
<evidence type="ECO:0000313" key="8">
    <source>
        <dbReference type="Proteomes" id="UP000282654"/>
    </source>
</evidence>
<keyword evidence="8" id="KW-1185">Reference proteome</keyword>
<feature type="transmembrane region" description="Helical" evidence="5">
    <location>
        <begin position="470"/>
        <end position="486"/>
    </location>
</feature>
<proteinExistence type="predicted"/>
<feature type="transmembrane region" description="Helical" evidence="5">
    <location>
        <begin position="243"/>
        <end position="269"/>
    </location>
</feature>
<dbReference type="AlphaFoldDB" id="A0A3N5AUB0"/>
<evidence type="ECO:0000256" key="4">
    <source>
        <dbReference type="ARBA" id="ARBA00023136"/>
    </source>
</evidence>
<accession>A0A3N5AUB0</accession>
<dbReference type="EMBL" id="RKRE01000002">
    <property type="protein sequence ID" value="RPF47220.1"/>
    <property type="molecule type" value="Genomic_DNA"/>
</dbReference>
<feature type="transmembrane region" description="Helical" evidence="5">
    <location>
        <begin position="281"/>
        <end position="312"/>
    </location>
</feature>
<dbReference type="OrthoDB" id="9806320at2"/>
<dbReference type="PANTHER" id="PTHR37422">
    <property type="entry name" value="TEICHURONIC ACID BIOSYNTHESIS PROTEIN TUAE"/>
    <property type="match status" value="1"/>
</dbReference>
<evidence type="ECO:0000256" key="1">
    <source>
        <dbReference type="ARBA" id="ARBA00004141"/>
    </source>
</evidence>
<evidence type="ECO:0000256" key="3">
    <source>
        <dbReference type="ARBA" id="ARBA00022989"/>
    </source>
</evidence>
<feature type="transmembrane region" description="Helical" evidence="5">
    <location>
        <begin position="80"/>
        <end position="101"/>
    </location>
</feature>
<comment type="subcellular location">
    <subcellularLocation>
        <location evidence="1">Membrane</location>
        <topology evidence="1">Multi-pass membrane protein</topology>
    </subcellularLocation>
</comment>
<name>A0A3N5AUB0_9THEO</name>
<organism evidence="7 8">
    <name type="scientific">Thermodesulfitimonas autotrophica</name>
    <dbReference type="NCBI Taxonomy" id="1894989"/>
    <lineage>
        <taxon>Bacteria</taxon>
        <taxon>Bacillati</taxon>
        <taxon>Bacillota</taxon>
        <taxon>Clostridia</taxon>
        <taxon>Thermoanaerobacterales</taxon>
        <taxon>Thermoanaerobacteraceae</taxon>
        <taxon>Thermodesulfitimonas</taxon>
    </lineage>
</organism>
<dbReference type="InterPro" id="IPR007016">
    <property type="entry name" value="O-antigen_ligase-rel_domated"/>
</dbReference>
<feature type="transmembrane region" description="Helical" evidence="5">
    <location>
        <begin position="121"/>
        <end position="140"/>
    </location>
</feature>
<keyword evidence="3 5" id="KW-1133">Transmembrane helix</keyword>
<feature type="transmembrane region" description="Helical" evidence="5">
    <location>
        <begin position="439"/>
        <end position="458"/>
    </location>
</feature>
<dbReference type="Proteomes" id="UP000282654">
    <property type="component" value="Unassembled WGS sequence"/>
</dbReference>
<keyword evidence="2 5" id="KW-0812">Transmembrane</keyword>
<dbReference type="PANTHER" id="PTHR37422:SF13">
    <property type="entry name" value="LIPOPOLYSACCHARIDE BIOSYNTHESIS PROTEIN PA4999-RELATED"/>
    <property type="match status" value="1"/>
</dbReference>
<dbReference type="Pfam" id="PF04932">
    <property type="entry name" value="Wzy_C"/>
    <property type="match status" value="1"/>
</dbReference>
<dbReference type="GO" id="GO:0016020">
    <property type="term" value="C:membrane"/>
    <property type="evidence" value="ECO:0007669"/>
    <property type="project" value="UniProtKB-SubCell"/>
</dbReference>
<sequence length="491" mass="52325">MEVLFLVSAQDLTATSILCQFLRKIRAAWAHSRICRWLHSEPFWLGATPSLLASGFPAALRRPAQPLAAASRATVRESRLLALAAEKAWLLLFAATAYPLIDFALRRGGDPGGLAGTWDEILLFLGLLLIAGRLFYRGIGAWRSSELGLPLYLFCGTFIFLALIRSPETGVAVEGARVYLEYVLWFLVALNLPDRTGQVRTLTAFFVATCTVIALYGIGQYIAGVPVPQSWIDQAEAGVRTRAFSVIGSPNVLGSLLALVLPLACAGFFTAGSRASRAGYAAASAAVAVCLLVTFSRGAWLAAFLGLVLFAAMTRPALLALLATAALAAPAVSPGIAGRLLYLFSSGYLVSSQRSGRIARWQAALDKLWQHPLTGEGLGRFGGAVAARAIPGSFYVDNFYLKTAAETGLIGLGALFFLLVSAWRAGYRACAAVVTPAEKTLAAALLSGLTAVLLHNLVENIFETPLMSTLFWVFLGFLLALPRLAAEQAPK</sequence>
<feature type="transmembrane region" description="Helical" evidence="5">
    <location>
        <begin position="204"/>
        <end position="223"/>
    </location>
</feature>
<reference evidence="7 8" key="1">
    <citation type="submission" date="2018-11" db="EMBL/GenBank/DDBJ databases">
        <title>Genomic Encyclopedia of Type Strains, Phase IV (KMG-IV): sequencing the most valuable type-strain genomes for metagenomic binning, comparative biology and taxonomic classification.</title>
        <authorList>
            <person name="Goeker M."/>
        </authorList>
    </citation>
    <scope>NUCLEOTIDE SEQUENCE [LARGE SCALE GENOMIC DNA]</scope>
    <source>
        <strain evidence="7 8">DSM 102936</strain>
    </source>
</reference>
<dbReference type="GO" id="GO:0016874">
    <property type="term" value="F:ligase activity"/>
    <property type="evidence" value="ECO:0007669"/>
    <property type="project" value="UniProtKB-KW"/>
</dbReference>
<evidence type="ECO:0000313" key="7">
    <source>
        <dbReference type="EMBL" id="RPF47220.1"/>
    </source>
</evidence>